<keyword evidence="4" id="KW-0234">DNA repair</keyword>
<dbReference type="PANTHER" id="PTHR11076:SF34">
    <property type="entry name" value="PROTEIN UMUC"/>
    <property type="match status" value="1"/>
</dbReference>
<comment type="similarity">
    <text evidence="1">Belongs to the DNA polymerase type-Y family.</text>
</comment>
<evidence type="ECO:0000256" key="5">
    <source>
        <dbReference type="ARBA" id="ARBA00023236"/>
    </source>
</evidence>
<evidence type="ECO:0000256" key="2">
    <source>
        <dbReference type="ARBA" id="ARBA00022763"/>
    </source>
</evidence>
<dbReference type="InterPro" id="IPR017961">
    <property type="entry name" value="DNA_pol_Y-fam_little_finger"/>
</dbReference>
<evidence type="ECO:0000259" key="7">
    <source>
        <dbReference type="PROSITE" id="PS50173"/>
    </source>
</evidence>
<evidence type="ECO:0000313" key="8">
    <source>
        <dbReference type="EMBL" id="HIW00452.1"/>
    </source>
</evidence>
<dbReference type="GO" id="GO:0005829">
    <property type="term" value="C:cytosol"/>
    <property type="evidence" value="ECO:0007669"/>
    <property type="project" value="TreeGrafter"/>
</dbReference>
<reference evidence="8" key="1">
    <citation type="journal article" date="2021" name="PeerJ">
        <title>Extensive microbial diversity within the chicken gut microbiome revealed by metagenomics and culture.</title>
        <authorList>
            <person name="Gilroy R."/>
            <person name="Ravi A."/>
            <person name="Getino M."/>
            <person name="Pursley I."/>
            <person name="Horton D.L."/>
            <person name="Alikhan N.F."/>
            <person name="Baker D."/>
            <person name="Gharbi K."/>
            <person name="Hall N."/>
            <person name="Watson M."/>
            <person name="Adriaenssens E.M."/>
            <person name="Foster-Nyarko E."/>
            <person name="Jarju S."/>
            <person name="Secka A."/>
            <person name="Antonio M."/>
            <person name="Oren A."/>
            <person name="Chaudhuri R.R."/>
            <person name="La Ragione R."/>
            <person name="Hildebrand F."/>
            <person name="Pallen M.J."/>
        </authorList>
    </citation>
    <scope>NUCLEOTIDE SEQUENCE</scope>
    <source>
        <strain evidence="8">ChiHecec2B26-446</strain>
    </source>
</reference>
<dbReference type="EMBL" id="DXHV01000049">
    <property type="protein sequence ID" value="HIW00452.1"/>
    <property type="molecule type" value="Genomic_DNA"/>
</dbReference>
<dbReference type="InterPro" id="IPR025188">
    <property type="entry name" value="DUF4113"/>
</dbReference>
<dbReference type="InterPro" id="IPR050116">
    <property type="entry name" value="DNA_polymerase-Y"/>
</dbReference>
<organism evidence="8 9">
    <name type="scientific">Candidatus Desulfovibrio intestinipullorum</name>
    <dbReference type="NCBI Taxonomy" id="2838536"/>
    <lineage>
        <taxon>Bacteria</taxon>
        <taxon>Pseudomonadati</taxon>
        <taxon>Thermodesulfobacteriota</taxon>
        <taxon>Desulfovibrionia</taxon>
        <taxon>Desulfovibrionales</taxon>
        <taxon>Desulfovibrionaceae</taxon>
        <taxon>Desulfovibrio</taxon>
    </lineage>
</organism>
<dbReference type="Gene3D" id="3.30.1490.100">
    <property type="entry name" value="DNA polymerase, Y-family, little finger domain"/>
    <property type="match status" value="1"/>
</dbReference>
<protein>
    <submittedName>
        <fullName evidence="8">Y-family DNA polymerase</fullName>
    </submittedName>
</protein>
<dbReference type="CDD" id="cd01700">
    <property type="entry name" value="PolY_Pol_V_umuC"/>
    <property type="match status" value="1"/>
</dbReference>
<dbReference type="InterPro" id="IPR043502">
    <property type="entry name" value="DNA/RNA_pol_sf"/>
</dbReference>
<keyword evidence="5" id="KW-0742">SOS response</keyword>
<evidence type="ECO:0000256" key="3">
    <source>
        <dbReference type="ARBA" id="ARBA00023199"/>
    </source>
</evidence>
<dbReference type="SUPFAM" id="SSF100879">
    <property type="entry name" value="Lesion bypass DNA polymerase (Y-family), little finger domain"/>
    <property type="match status" value="1"/>
</dbReference>
<evidence type="ECO:0000256" key="1">
    <source>
        <dbReference type="ARBA" id="ARBA00010945"/>
    </source>
</evidence>
<dbReference type="Pfam" id="PF00817">
    <property type="entry name" value="IMS"/>
    <property type="match status" value="1"/>
</dbReference>
<dbReference type="InterPro" id="IPR036775">
    <property type="entry name" value="DNA_pol_Y-fam_lit_finger_sf"/>
</dbReference>
<evidence type="ECO:0000256" key="6">
    <source>
        <dbReference type="SAM" id="MobiDB-lite"/>
    </source>
</evidence>
<dbReference type="GO" id="GO:0009432">
    <property type="term" value="P:SOS response"/>
    <property type="evidence" value="ECO:0007669"/>
    <property type="project" value="UniProtKB-KW"/>
</dbReference>
<dbReference type="InterPro" id="IPR001126">
    <property type="entry name" value="UmuC"/>
</dbReference>
<dbReference type="GO" id="GO:0006281">
    <property type="term" value="P:DNA repair"/>
    <property type="evidence" value="ECO:0007669"/>
    <property type="project" value="UniProtKB-KW"/>
</dbReference>
<gene>
    <name evidence="8" type="ORF">H9894_04610</name>
</gene>
<dbReference type="GO" id="GO:0003684">
    <property type="term" value="F:damaged DNA binding"/>
    <property type="evidence" value="ECO:0007669"/>
    <property type="project" value="InterPro"/>
</dbReference>
<keyword evidence="3" id="KW-0741">SOS mutagenesis</keyword>
<dbReference type="Gene3D" id="3.30.70.270">
    <property type="match status" value="1"/>
</dbReference>
<dbReference type="GO" id="GO:0003887">
    <property type="term" value="F:DNA-directed DNA polymerase activity"/>
    <property type="evidence" value="ECO:0007669"/>
    <property type="project" value="TreeGrafter"/>
</dbReference>
<feature type="region of interest" description="Disordered" evidence="6">
    <location>
        <begin position="431"/>
        <end position="456"/>
    </location>
</feature>
<evidence type="ECO:0000313" key="9">
    <source>
        <dbReference type="Proteomes" id="UP000886752"/>
    </source>
</evidence>
<dbReference type="Gene3D" id="3.40.1170.60">
    <property type="match status" value="1"/>
</dbReference>
<dbReference type="Proteomes" id="UP000886752">
    <property type="component" value="Unassembled WGS sequence"/>
</dbReference>
<dbReference type="Pfam" id="PF13438">
    <property type="entry name" value="DUF4113"/>
    <property type="match status" value="1"/>
</dbReference>
<dbReference type="Gene3D" id="1.10.150.20">
    <property type="entry name" value="5' to 3' exonuclease, C-terminal subdomain"/>
    <property type="match status" value="1"/>
</dbReference>
<reference evidence="8" key="2">
    <citation type="submission" date="2021-04" db="EMBL/GenBank/DDBJ databases">
        <authorList>
            <person name="Gilroy R."/>
        </authorList>
    </citation>
    <scope>NUCLEOTIDE SEQUENCE</scope>
    <source>
        <strain evidence="8">ChiHecec2B26-446</strain>
    </source>
</reference>
<dbReference type="PROSITE" id="PS50173">
    <property type="entry name" value="UMUC"/>
    <property type="match status" value="1"/>
</dbReference>
<comment type="caution">
    <text evidence="8">The sequence shown here is derived from an EMBL/GenBank/DDBJ whole genome shotgun (WGS) entry which is preliminary data.</text>
</comment>
<dbReference type="PANTHER" id="PTHR11076">
    <property type="entry name" value="DNA REPAIR POLYMERASE UMUC / TRANSFERASE FAMILY MEMBER"/>
    <property type="match status" value="1"/>
</dbReference>
<sequence length="456" mass="51445">MDQKLPAPSAQGLWAIVDCNNFFASCEVIFRPDLRGRPLVVLSSNDGCVIARSAEAKALGIRMGVPAFQLQKLFAANDVIVFSSNFRLYSTVSRRVMDVLAHFCPRVEQYSIDEAFLYLDGALEVYAEEFCVHLIDRVMHYAKVPVSIGVARTRTLAKLASHVAKHYRYGAFSLARSEADIDRILSLVRVEEVWGVGRKLARRLPLYGIETAAQLRAADPWRMQQIFSVTLFNTILELRGIPMIDVGADSTRRRTLAASRSFGERVTRIEDLREAVATFTAQALRRLRKEGLVARCIQVRIRTSYFARQPFVEREAEEYLERYSSDTLAFTAAAMRCLEQIYQEGPLYAKAGVLLTDLKRPDQVEGSLLDLDRPPLEERRARLMQVMDRINAKCGPGDARLRLASEGMNKEAPWRTNQAHKSPDYVFDWEPITEEPGSGPLQAAKARKGFPPPNVF</sequence>
<dbReference type="GO" id="GO:0042276">
    <property type="term" value="P:error-prone translesion synthesis"/>
    <property type="evidence" value="ECO:0007669"/>
    <property type="project" value="TreeGrafter"/>
</dbReference>
<accession>A0A9D1PXJ9</accession>
<keyword evidence="2" id="KW-0227">DNA damage</keyword>
<evidence type="ECO:0000256" key="4">
    <source>
        <dbReference type="ARBA" id="ARBA00023204"/>
    </source>
</evidence>
<feature type="domain" description="UmuC" evidence="7">
    <location>
        <begin position="14"/>
        <end position="197"/>
    </location>
</feature>
<dbReference type="Pfam" id="PF11799">
    <property type="entry name" value="IMS_C"/>
    <property type="match status" value="1"/>
</dbReference>
<dbReference type="InterPro" id="IPR043128">
    <property type="entry name" value="Rev_trsase/Diguanyl_cyclase"/>
</dbReference>
<dbReference type="AlphaFoldDB" id="A0A9D1PXJ9"/>
<dbReference type="SUPFAM" id="SSF56672">
    <property type="entry name" value="DNA/RNA polymerases"/>
    <property type="match status" value="1"/>
</dbReference>
<name>A0A9D1PXJ9_9BACT</name>
<proteinExistence type="inferred from homology"/>